<gene>
    <name evidence="4" type="ORF">S12H4_62807</name>
</gene>
<evidence type="ECO:0000313" key="4">
    <source>
        <dbReference type="EMBL" id="GAJ21689.1"/>
    </source>
</evidence>
<name>X1UW45_9ZZZZ</name>
<dbReference type="SUPFAM" id="SSF55874">
    <property type="entry name" value="ATPase domain of HSP90 chaperone/DNA topoisomerase II/histidine kinase"/>
    <property type="match status" value="1"/>
</dbReference>
<evidence type="ECO:0000256" key="1">
    <source>
        <dbReference type="ARBA" id="ARBA00000185"/>
    </source>
</evidence>
<dbReference type="InterPro" id="IPR036890">
    <property type="entry name" value="HATPase_C_sf"/>
</dbReference>
<dbReference type="PRINTS" id="PR01159">
    <property type="entry name" value="DNAGYRASEB"/>
</dbReference>
<dbReference type="EMBL" id="BARW01042333">
    <property type="protein sequence ID" value="GAJ21689.1"/>
    <property type="molecule type" value="Genomic_DNA"/>
</dbReference>
<dbReference type="GO" id="GO:0003677">
    <property type="term" value="F:DNA binding"/>
    <property type="evidence" value="ECO:0007669"/>
    <property type="project" value="UniProtKB-KW"/>
</dbReference>
<organism evidence="4">
    <name type="scientific">marine sediment metagenome</name>
    <dbReference type="NCBI Taxonomy" id="412755"/>
    <lineage>
        <taxon>unclassified sequences</taxon>
        <taxon>metagenomes</taxon>
        <taxon>ecological metagenomes</taxon>
    </lineage>
</organism>
<dbReference type="GO" id="GO:0003918">
    <property type="term" value="F:DNA topoisomerase type II (double strand cut, ATP-hydrolyzing) activity"/>
    <property type="evidence" value="ECO:0007669"/>
    <property type="project" value="UniProtKB-EC"/>
</dbReference>
<comment type="catalytic activity">
    <reaction evidence="1">
        <text>ATP-dependent breakage, passage and rejoining of double-stranded DNA.</text>
        <dbReference type="EC" id="5.6.2.2"/>
    </reaction>
</comment>
<dbReference type="GO" id="GO:0005524">
    <property type="term" value="F:ATP binding"/>
    <property type="evidence" value="ECO:0007669"/>
    <property type="project" value="InterPro"/>
</dbReference>
<dbReference type="PANTHER" id="PTHR45866">
    <property type="entry name" value="DNA GYRASE/TOPOISOMERASE SUBUNIT B"/>
    <property type="match status" value="1"/>
</dbReference>
<feature type="non-terminal residue" evidence="4">
    <location>
        <position position="67"/>
    </location>
</feature>
<dbReference type="Gene3D" id="3.30.565.10">
    <property type="entry name" value="Histidine kinase-like ATPase, C-terminal domain"/>
    <property type="match status" value="1"/>
</dbReference>
<evidence type="ECO:0000256" key="3">
    <source>
        <dbReference type="ARBA" id="ARBA00023235"/>
    </source>
</evidence>
<keyword evidence="2" id="KW-0238">DNA-binding</keyword>
<accession>X1UW45</accession>
<feature type="non-terminal residue" evidence="4">
    <location>
        <position position="1"/>
    </location>
</feature>
<proteinExistence type="predicted"/>
<protein>
    <submittedName>
        <fullName evidence="4">Uncharacterized protein</fullName>
    </submittedName>
</protein>
<reference evidence="4" key="1">
    <citation type="journal article" date="2014" name="Front. Microbiol.">
        <title>High frequency of phylogenetically diverse reductive dehalogenase-homologous genes in deep subseafloor sedimentary metagenomes.</title>
        <authorList>
            <person name="Kawai M."/>
            <person name="Futagami T."/>
            <person name="Toyoda A."/>
            <person name="Takaki Y."/>
            <person name="Nishi S."/>
            <person name="Hori S."/>
            <person name="Arai W."/>
            <person name="Tsubouchi T."/>
            <person name="Morono Y."/>
            <person name="Uchiyama I."/>
            <person name="Ito T."/>
            <person name="Fujiyama A."/>
            <person name="Inagaki F."/>
            <person name="Takami H."/>
        </authorList>
    </citation>
    <scope>NUCLEOTIDE SEQUENCE</scope>
    <source>
        <strain evidence="4">Expedition CK06-06</strain>
    </source>
</reference>
<dbReference type="GO" id="GO:0006265">
    <property type="term" value="P:DNA topological change"/>
    <property type="evidence" value="ECO:0007669"/>
    <property type="project" value="InterPro"/>
</dbReference>
<dbReference type="PANTHER" id="PTHR45866:SF12">
    <property type="entry name" value="DNA TOPOISOMERASE 4 SUBUNIT B"/>
    <property type="match status" value="1"/>
</dbReference>
<dbReference type="AlphaFoldDB" id="X1UW45"/>
<dbReference type="InterPro" id="IPR000565">
    <property type="entry name" value="Topo_IIA_B"/>
</dbReference>
<evidence type="ECO:0000256" key="2">
    <source>
        <dbReference type="ARBA" id="ARBA00023125"/>
    </source>
</evidence>
<comment type="caution">
    <text evidence="4">The sequence shown here is derived from an EMBL/GenBank/DDBJ whole genome shotgun (WGS) entry which is preliminary data.</text>
</comment>
<sequence>QRFEKGDAVSGLKIIGKSSRTGTKITFKPDPTVFEDINFNFDNITHRLREIAFLNAGVKIDLKDERE</sequence>
<keyword evidence="3" id="KW-0413">Isomerase</keyword>